<name>A0A4Q4TWJ5_9PEZI</name>
<dbReference type="EC" id="4.2.2.10" evidence="8"/>
<dbReference type="InterPro" id="IPR002022">
    <property type="entry name" value="Pec_lyase"/>
</dbReference>
<dbReference type="GO" id="GO:0047490">
    <property type="term" value="F:pectin lyase activity"/>
    <property type="evidence" value="ECO:0007669"/>
    <property type="project" value="UniProtKB-EC"/>
</dbReference>
<comment type="function">
    <text evidence="7">Pectinolytic enzymes consist of four classes of enzymes: pectin lyase, polygalacturonase, pectin methylesterase and rhamnogalacturonase. Among pectinolytic enzymes, pectin lyase is the most important in depolymerization of pectin, since it cleaves internal glycosidic bonds of highly methylated pectins.</text>
</comment>
<dbReference type="InterPro" id="IPR012334">
    <property type="entry name" value="Pectin_lyas_fold"/>
</dbReference>
<dbReference type="AlphaFoldDB" id="A0A4Q4TWJ5"/>
<feature type="chain" id="PRO_5020981043" description="pectin lyase" evidence="10">
    <location>
        <begin position="20"/>
        <end position="456"/>
    </location>
</feature>
<keyword evidence="9" id="KW-0119">Carbohydrate metabolism</keyword>
<evidence type="ECO:0000256" key="5">
    <source>
        <dbReference type="ARBA" id="ARBA00023239"/>
    </source>
</evidence>
<dbReference type="GO" id="GO:0030248">
    <property type="term" value="F:cellulose binding"/>
    <property type="evidence" value="ECO:0007669"/>
    <property type="project" value="InterPro"/>
</dbReference>
<keyword evidence="4" id="KW-0325">Glycoprotein</keyword>
<evidence type="ECO:0000313" key="13">
    <source>
        <dbReference type="Proteomes" id="UP000293360"/>
    </source>
</evidence>
<dbReference type="Proteomes" id="UP000293360">
    <property type="component" value="Unassembled WGS sequence"/>
</dbReference>
<dbReference type="Pfam" id="PF00734">
    <property type="entry name" value="CBM_1"/>
    <property type="match status" value="1"/>
</dbReference>
<dbReference type="PROSITE" id="PS51164">
    <property type="entry name" value="CBM1_2"/>
    <property type="match status" value="1"/>
</dbReference>
<dbReference type="SMART" id="SM00656">
    <property type="entry name" value="Amb_all"/>
    <property type="match status" value="1"/>
</dbReference>
<gene>
    <name evidence="12" type="ORF">DL764_000958</name>
</gene>
<evidence type="ECO:0000256" key="6">
    <source>
        <dbReference type="ARBA" id="ARBA00036818"/>
    </source>
</evidence>
<reference evidence="12 13" key="1">
    <citation type="submission" date="2018-06" db="EMBL/GenBank/DDBJ databases">
        <title>Complete Genomes of Monosporascus.</title>
        <authorList>
            <person name="Robinson A.J."/>
            <person name="Natvig D.O."/>
        </authorList>
    </citation>
    <scope>NUCLEOTIDE SEQUENCE [LARGE SCALE GENOMIC DNA]</scope>
    <source>
        <strain evidence="12 13">CBS 110550</strain>
    </source>
</reference>
<dbReference type="EMBL" id="QJNU01000026">
    <property type="protein sequence ID" value="RYP09963.1"/>
    <property type="molecule type" value="Genomic_DNA"/>
</dbReference>
<dbReference type="GO" id="GO:0005576">
    <property type="term" value="C:extracellular region"/>
    <property type="evidence" value="ECO:0007669"/>
    <property type="project" value="UniProtKB-SubCell"/>
</dbReference>
<dbReference type="InterPro" id="IPR011050">
    <property type="entry name" value="Pectin_lyase_fold/virulence"/>
</dbReference>
<dbReference type="PANTHER" id="PTHR31683:SF67">
    <property type="entry name" value="PECTIN LYASE F-RELATED"/>
    <property type="match status" value="1"/>
</dbReference>
<evidence type="ECO:0000259" key="11">
    <source>
        <dbReference type="PROSITE" id="PS51164"/>
    </source>
</evidence>
<proteinExistence type="inferred from homology"/>
<evidence type="ECO:0000256" key="4">
    <source>
        <dbReference type="ARBA" id="ARBA00023180"/>
    </source>
</evidence>
<keyword evidence="9" id="KW-0964">Secreted</keyword>
<evidence type="ECO:0000256" key="3">
    <source>
        <dbReference type="ARBA" id="ARBA00023157"/>
    </source>
</evidence>
<comment type="catalytic activity">
    <reaction evidence="6">
        <text>Eliminative cleavage of (1-&gt;4)-alpha-D-galacturonan methyl ester to give oligosaccharides with 4-deoxy-6-O-methyl-alpha-D-galact-4-enuronosyl groups at their non-reducing ends.</text>
        <dbReference type="EC" id="4.2.2.10"/>
    </reaction>
</comment>
<comment type="caution">
    <text evidence="12">The sequence shown here is derived from an EMBL/GenBank/DDBJ whole genome shotgun (WGS) entry which is preliminary data.</text>
</comment>
<dbReference type="SMART" id="SM00236">
    <property type="entry name" value="fCBD"/>
    <property type="match status" value="1"/>
</dbReference>
<feature type="domain" description="CBM1" evidence="11">
    <location>
        <begin position="418"/>
        <end position="454"/>
    </location>
</feature>
<dbReference type="PANTHER" id="PTHR31683">
    <property type="entry name" value="PECTATE LYASE 18-RELATED"/>
    <property type="match status" value="1"/>
</dbReference>
<comment type="subcellular location">
    <subcellularLocation>
        <location evidence="9">Secreted</location>
    </subcellularLocation>
</comment>
<comment type="similarity">
    <text evidence="1 9">Belongs to the polysaccharide lyase 1 family.</text>
</comment>
<evidence type="ECO:0000313" key="12">
    <source>
        <dbReference type="EMBL" id="RYP09963.1"/>
    </source>
</evidence>
<sequence length="456" mass="47270">MLCSLGLAALLAAPSFSLAQVVGTPYGFAAGVTGGGSATPQTPADIEELADWLADDTPRVIMIRKTFDFIGSEGTTTQRGCRSATIPCNLSNGGQDWIKDTCDAGEAQVQVTYDNAGTSGLQVGSNKSLVGVGDKGVIRGKGLRILGGNNNIIIQNIHFTQLNPELVWGGDAIGLEGNDGVWIDHCKFSLVGRQMLVTHYESSRLTVSNCEFDGVTEFSSSCNGDHYWTALLYGEDQKITLDRNYFHDVSGRAPKIGGGGNQIVHAVNNYFSNIGGHNFDIGKGASVLIEGNVFDGADTPITSGTKSSGASVFTTPDSSSAATCSGYLGRDCVVNSLASSGDWISLTSTTPLYDIGMSTGNIVNPMGVSKVADYVVKNAGIGKLGSAGSADSAAALASEPTSKKTAAATKAPASQGAEAAGMWTQCGGANWSGPTTCVSGAQCVKQNEWYYQCLEA</sequence>
<dbReference type="SUPFAM" id="SSF57180">
    <property type="entry name" value="Cellulose-binding domain"/>
    <property type="match status" value="1"/>
</dbReference>
<dbReference type="GO" id="GO:0030570">
    <property type="term" value="F:pectate lyase activity"/>
    <property type="evidence" value="ECO:0007669"/>
    <property type="project" value="InterPro"/>
</dbReference>
<dbReference type="SUPFAM" id="SSF51126">
    <property type="entry name" value="Pectin lyase-like"/>
    <property type="match status" value="1"/>
</dbReference>
<dbReference type="Gene3D" id="2.160.20.10">
    <property type="entry name" value="Single-stranded right-handed beta-helix, Pectin lyase-like"/>
    <property type="match status" value="1"/>
</dbReference>
<evidence type="ECO:0000256" key="2">
    <source>
        <dbReference type="ARBA" id="ARBA00022729"/>
    </source>
</evidence>
<feature type="signal peptide" evidence="10">
    <location>
        <begin position="1"/>
        <end position="19"/>
    </location>
</feature>
<dbReference type="OrthoDB" id="1637350at2759"/>
<protein>
    <recommendedName>
        <fullName evidence="8">pectin lyase</fullName>
        <ecNumber evidence="8">4.2.2.10</ecNumber>
    </recommendedName>
</protein>
<dbReference type="Pfam" id="PF00544">
    <property type="entry name" value="Pectate_lyase_4"/>
    <property type="match status" value="1"/>
</dbReference>
<dbReference type="STRING" id="155417.A0A4Q4TWJ5"/>
<keyword evidence="5 9" id="KW-0456">Lyase</keyword>
<evidence type="ECO:0000256" key="1">
    <source>
        <dbReference type="ARBA" id="ARBA00010980"/>
    </source>
</evidence>
<dbReference type="PROSITE" id="PS00562">
    <property type="entry name" value="CBM1_1"/>
    <property type="match status" value="1"/>
</dbReference>
<evidence type="ECO:0000256" key="7">
    <source>
        <dbReference type="ARBA" id="ARBA00037631"/>
    </source>
</evidence>
<evidence type="ECO:0000256" key="10">
    <source>
        <dbReference type="SAM" id="SignalP"/>
    </source>
</evidence>
<keyword evidence="9" id="KW-0624">Polysaccharide degradation</keyword>
<keyword evidence="2 10" id="KW-0732">Signal</keyword>
<accession>A0A4Q4TWJ5</accession>
<evidence type="ECO:0000256" key="8">
    <source>
        <dbReference type="ARBA" id="ARBA00039082"/>
    </source>
</evidence>
<organism evidence="12 13">
    <name type="scientific">Monosporascus ibericus</name>
    <dbReference type="NCBI Taxonomy" id="155417"/>
    <lineage>
        <taxon>Eukaryota</taxon>
        <taxon>Fungi</taxon>
        <taxon>Dikarya</taxon>
        <taxon>Ascomycota</taxon>
        <taxon>Pezizomycotina</taxon>
        <taxon>Sordariomycetes</taxon>
        <taxon>Xylariomycetidae</taxon>
        <taxon>Xylariales</taxon>
        <taxon>Xylariales incertae sedis</taxon>
        <taxon>Monosporascus</taxon>
    </lineage>
</organism>
<dbReference type="InterPro" id="IPR045032">
    <property type="entry name" value="PEL"/>
</dbReference>
<keyword evidence="13" id="KW-1185">Reference proteome</keyword>
<dbReference type="InterPro" id="IPR000254">
    <property type="entry name" value="CBD"/>
</dbReference>
<evidence type="ECO:0000256" key="9">
    <source>
        <dbReference type="RuleBase" id="RU361173"/>
    </source>
</evidence>
<keyword evidence="3" id="KW-1015">Disulfide bond</keyword>
<dbReference type="GO" id="GO:0000272">
    <property type="term" value="P:polysaccharide catabolic process"/>
    <property type="evidence" value="ECO:0007669"/>
    <property type="project" value="UniProtKB-KW"/>
</dbReference>
<dbReference type="InterPro" id="IPR035971">
    <property type="entry name" value="CBD_sf"/>
</dbReference>